<dbReference type="AlphaFoldDB" id="A0A6J4K1A7"/>
<proteinExistence type="predicted"/>
<evidence type="ECO:0000313" key="1">
    <source>
        <dbReference type="EMBL" id="CAA9293061.1"/>
    </source>
</evidence>
<name>A0A6J4K1A7_9ACTN</name>
<dbReference type="GO" id="GO:0006508">
    <property type="term" value="P:proteolysis"/>
    <property type="evidence" value="ECO:0007669"/>
    <property type="project" value="UniProtKB-KW"/>
</dbReference>
<gene>
    <name evidence="1" type="ORF">AVDCRST_MAG48-697</name>
</gene>
<dbReference type="GO" id="GO:0005524">
    <property type="term" value="F:ATP binding"/>
    <property type="evidence" value="ECO:0007669"/>
    <property type="project" value="UniProtKB-KW"/>
</dbReference>
<keyword evidence="1" id="KW-0547">Nucleotide-binding</keyword>
<dbReference type="GO" id="GO:0008233">
    <property type="term" value="F:peptidase activity"/>
    <property type="evidence" value="ECO:0007669"/>
    <property type="project" value="UniProtKB-KW"/>
</dbReference>
<accession>A0A6J4K1A7</accession>
<reference evidence="1" key="1">
    <citation type="submission" date="2020-02" db="EMBL/GenBank/DDBJ databases">
        <authorList>
            <person name="Meier V. D."/>
        </authorList>
    </citation>
    <scope>NUCLEOTIDE SEQUENCE</scope>
    <source>
        <strain evidence="1">AVDCRST_MAG48</strain>
    </source>
</reference>
<keyword evidence="1" id="KW-0067">ATP-binding</keyword>
<dbReference type="EMBL" id="CADCTS010000103">
    <property type="protein sequence ID" value="CAA9293061.1"/>
    <property type="molecule type" value="Genomic_DNA"/>
</dbReference>
<keyword evidence="1" id="KW-0645">Protease</keyword>
<protein>
    <submittedName>
        <fullName evidence="1">ATP-dependent Clp protease, ATP-binding subunit ClpC</fullName>
    </submittedName>
</protein>
<feature type="non-terminal residue" evidence="1">
    <location>
        <position position="30"/>
    </location>
</feature>
<keyword evidence="1" id="KW-0378">Hydrolase</keyword>
<sequence length="30" mass="3221">CSSGLPTEPVVSWCWHKKRLACSTTTTSGP</sequence>
<feature type="non-terminal residue" evidence="1">
    <location>
        <position position="1"/>
    </location>
</feature>
<organism evidence="1">
    <name type="scientific">uncultured Friedmanniella sp</name>
    <dbReference type="NCBI Taxonomy" id="335381"/>
    <lineage>
        <taxon>Bacteria</taxon>
        <taxon>Bacillati</taxon>
        <taxon>Actinomycetota</taxon>
        <taxon>Actinomycetes</taxon>
        <taxon>Propionibacteriales</taxon>
        <taxon>Nocardioidaceae</taxon>
        <taxon>Friedmanniella</taxon>
        <taxon>environmental samples</taxon>
    </lineage>
</organism>